<protein>
    <submittedName>
        <fullName evidence="2">Uncharacterized protein</fullName>
    </submittedName>
</protein>
<dbReference type="EMBL" id="LWMT01000046">
    <property type="protein sequence ID" value="KZX17066.1"/>
    <property type="molecule type" value="Genomic_DNA"/>
</dbReference>
<evidence type="ECO:0000313" key="3">
    <source>
        <dbReference type="Proteomes" id="UP000077066"/>
    </source>
</evidence>
<evidence type="ECO:0000256" key="1">
    <source>
        <dbReference type="SAM" id="Phobius"/>
    </source>
</evidence>
<organism evidence="2 3">
    <name type="scientific">Methanobrevibacter filiformis</name>
    <dbReference type="NCBI Taxonomy" id="55758"/>
    <lineage>
        <taxon>Archaea</taxon>
        <taxon>Methanobacteriati</taxon>
        <taxon>Methanobacteriota</taxon>
        <taxon>Methanomada group</taxon>
        <taxon>Methanobacteria</taxon>
        <taxon>Methanobacteriales</taxon>
        <taxon>Methanobacteriaceae</taxon>
        <taxon>Methanobrevibacter</taxon>
    </lineage>
</organism>
<keyword evidence="3" id="KW-1185">Reference proteome</keyword>
<reference evidence="2 3" key="1">
    <citation type="submission" date="2016-04" db="EMBL/GenBank/DDBJ databases">
        <title>Genome sequence of Methanobrevibacter filiformis DSM 11501.</title>
        <authorList>
            <person name="Poehlein A."/>
            <person name="Seedorf H."/>
            <person name="Daniel R."/>
        </authorList>
    </citation>
    <scope>NUCLEOTIDE SEQUENCE [LARGE SCALE GENOMIC DNA]</scope>
    <source>
        <strain evidence="2 3">DSM 11501</strain>
    </source>
</reference>
<sequence>MNKEKDFLLLTSFVAIGIIVLSLVVTFFSVIVVWPVVIFAIISFLMIIFQVYPKITYISENLENIAFIITLIAIIVSFIYLYKPN</sequence>
<dbReference type="RefSeq" id="WP_066970908.1">
    <property type="nucleotide sequence ID" value="NZ_LWMT01000046.1"/>
</dbReference>
<proteinExistence type="predicted"/>
<feature type="transmembrane region" description="Helical" evidence="1">
    <location>
        <begin position="7"/>
        <end position="25"/>
    </location>
</feature>
<dbReference type="AlphaFoldDB" id="A0A166EVR7"/>
<keyword evidence="1" id="KW-0472">Membrane</keyword>
<evidence type="ECO:0000313" key="2">
    <source>
        <dbReference type="EMBL" id="KZX17066.1"/>
    </source>
</evidence>
<keyword evidence="1" id="KW-0812">Transmembrane</keyword>
<dbReference type="Proteomes" id="UP000077066">
    <property type="component" value="Unassembled WGS sequence"/>
</dbReference>
<dbReference type="STRING" id="55758.MBFIL_03480"/>
<comment type="caution">
    <text evidence="2">The sequence shown here is derived from an EMBL/GenBank/DDBJ whole genome shotgun (WGS) entry which is preliminary data.</text>
</comment>
<name>A0A166EVR7_9EURY</name>
<feature type="transmembrane region" description="Helical" evidence="1">
    <location>
        <begin position="31"/>
        <end position="52"/>
    </location>
</feature>
<dbReference type="OrthoDB" id="77575at2157"/>
<dbReference type="PATRIC" id="fig|55758.3.peg.389"/>
<keyword evidence="1" id="KW-1133">Transmembrane helix</keyword>
<gene>
    <name evidence="2" type="ORF">MBFIL_03480</name>
</gene>
<accession>A0A166EVR7</accession>
<feature type="transmembrane region" description="Helical" evidence="1">
    <location>
        <begin position="64"/>
        <end position="82"/>
    </location>
</feature>